<dbReference type="Proteomes" id="UP000789375">
    <property type="component" value="Unassembled WGS sequence"/>
</dbReference>
<name>A0A9N9D4Q5_FUNMO</name>
<proteinExistence type="predicted"/>
<gene>
    <name evidence="1" type="ORF">FMOSSE_LOCUS10092</name>
</gene>
<protein>
    <submittedName>
        <fullName evidence="1">14050_t:CDS:1</fullName>
    </submittedName>
</protein>
<accession>A0A9N9D4Q5</accession>
<sequence length="73" mass="8560">MYLQKEMKEITEKKSGQDLLEINDEILEYKNTFSKTSTIELRKALNTPHPQLKVSFNLQVDFVYNHIKTTVAD</sequence>
<comment type="caution">
    <text evidence="1">The sequence shown here is derived from an EMBL/GenBank/DDBJ whole genome shotgun (WGS) entry which is preliminary data.</text>
</comment>
<dbReference type="EMBL" id="CAJVPP010003193">
    <property type="protein sequence ID" value="CAG8623116.1"/>
    <property type="molecule type" value="Genomic_DNA"/>
</dbReference>
<dbReference type="AlphaFoldDB" id="A0A9N9D4Q5"/>
<organism evidence="1 2">
    <name type="scientific">Funneliformis mosseae</name>
    <name type="common">Endomycorrhizal fungus</name>
    <name type="synonym">Glomus mosseae</name>
    <dbReference type="NCBI Taxonomy" id="27381"/>
    <lineage>
        <taxon>Eukaryota</taxon>
        <taxon>Fungi</taxon>
        <taxon>Fungi incertae sedis</taxon>
        <taxon>Mucoromycota</taxon>
        <taxon>Glomeromycotina</taxon>
        <taxon>Glomeromycetes</taxon>
        <taxon>Glomerales</taxon>
        <taxon>Glomeraceae</taxon>
        <taxon>Funneliformis</taxon>
    </lineage>
</organism>
<keyword evidence="2" id="KW-1185">Reference proteome</keyword>
<evidence type="ECO:0000313" key="1">
    <source>
        <dbReference type="EMBL" id="CAG8623116.1"/>
    </source>
</evidence>
<evidence type="ECO:0000313" key="2">
    <source>
        <dbReference type="Proteomes" id="UP000789375"/>
    </source>
</evidence>
<reference evidence="1" key="1">
    <citation type="submission" date="2021-06" db="EMBL/GenBank/DDBJ databases">
        <authorList>
            <person name="Kallberg Y."/>
            <person name="Tangrot J."/>
            <person name="Rosling A."/>
        </authorList>
    </citation>
    <scope>NUCLEOTIDE SEQUENCE</scope>
    <source>
        <strain evidence="1">87-6 pot B 2015</strain>
    </source>
</reference>